<dbReference type="PANTHER" id="PTHR20992">
    <property type="entry name" value="AT15442P-RELATED"/>
    <property type="match status" value="1"/>
</dbReference>
<reference evidence="3" key="1">
    <citation type="submission" date="2017-09" db="EMBL/GenBank/DDBJ databases">
        <title>Depth-based differentiation of microbial function through sediment-hosted aquifers and enrichment of novel symbionts in the deep terrestrial subsurface.</title>
        <authorList>
            <person name="Probst A.J."/>
            <person name="Ladd B."/>
            <person name="Jarett J.K."/>
            <person name="Geller-Mcgrath D.E."/>
            <person name="Sieber C.M.K."/>
            <person name="Emerson J.B."/>
            <person name="Anantharaman K."/>
            <person name="Thomas B.C."/>
            <person name="Malmstrom R."/>
            <person name="Stieglmeier M."/>
            <person name="Klingl A."/>
            <person name="Woyke T."/>
            <person name="Ryan C.M."/>
            <person name="Banfield J.F."/>
        </authorList>
    </citation>
    <scope>NUCLEOTIDE SEQUENCE [LARGE SCALE GENOMIC DNA]</scope>
</reference>
<dbReference type="PANTHER" id="PTHR20992:SF9">
    <property type="entry name" value="AT15442P-RELATED"/>
    <property type="match status" value="1"/>
</dbReference>
<dbReference type="AlphaFoldDB" id="A0A2H0VFI1"/>
<keyword evidence="1" id="KW-1133">Transmembrane helix</keyword>
<feature type="transmembrane region" description="Helical" evidence="1">
    <location>
        <begin position="191"/>
        <end position="215"/>
    </location>
</feature>
<dbReference type="Pfam" id="PF04087">
    <property type="entry name" value="DUF389"/>
    <property type="match status" value="1"/>
</dbReference>
<evidence type="ECO:0000256" key="1">
    <source>
        <dbReference type="SAM" id="Phobius"/>
    </source>
</evidence>
<evidence type="ECO:0000313" key="3">
    <source>
        <dbReference type="Proteomes" id="UP000231466"/>
    </source>
</evidence>
<keyword evidence="1" id="KW-0812">Transmembrane</keyword>
<feature type="transmembrane region" description="Helical" evidence="1">
    <location>
        <begin position="158"/>
        <end position="179"/>
    </location>
</feature>
<evidence type="ECO:0008006" key="4">
    <source>
        <dbReference type="Google" id="ProtNLM"/>
    </source>
</evidence>
<protein>
    <recommendedName>
        <fullName evidence="4">TIGR00341 family protein</fullName>
    </recommendedName>
</protein>
<dbReference type="InterPro" id="IPR005240">
    <property type="entry name" value="DUF389"/>
</dbReference>
<feature type="transmembrane region" description="Helical" evidence="1">
    <location>
        <begin position="38"/>
        <end position="56"/>
    </location>
</feature>
<feature type="transmembrane region" description="Helical" evidence="1">
    <location>
        <begin position="96"/>
        <end position="114"/>
    </location>
</feature>
<accession>A0A2H0VFI1</accession>
<feature type="transmembrane region" description="Helical" evidence="1">
    <location>
        <begin position="62"/>
        <end position="84"/>
    </location>
</feature>
<comment type="caution">
    <text evidence="2">The sequence shown here is derived from an EMBL/GenBank/DDBJ whole genome shotgun (WGS) entry which is preliminary data.</text>
</comment>
<name>A0A2H0VFI1_9BACT</name>
<evidence type="ECO:0000313" key="2">
    <source>
        <dbReference type="EMBL" id="PIR97874.1"/>
    </source>
</evidence>
<feature type="transmembrane region" description="Helical" evidence="1">
    <location>
        <begin position="134"/>
        <end position="151"/>
    </location>
</feature>
<sequence length="239" mass="25794">MPQKKRINKDEDDILAIKARDQYKTIDELVKKSKPNSVYYTLLIISSLIIAFGLLLGNSTVVIGGMLVTPVLTPILFIALGIVTGELGLIKSVGQLIAKSFAIVFASGLVAAWIFGTGGSSLNFIENDITVPALYFSVALLAGAAATFAWTRKDVVDILPGVAIAVALVPPLTLSGIGLSLLNVTLVRINFLIFLFNVFGVIIGSLIVFSLLGFYKTKERVHREAEVVEKETKRTSKKK</sequence>
<dbReference type="EMBL" id="PFAH01000008">
    <property type="protein sequence ID" value="PIR97874.1"/>
    <property type="molecule type" value="Genomic_DNA"/>
</dbReference>
<gene>
    <name evidence="2" type="ORF">COT89_02270</name>
</gene>
<keyword evidence="1" id="KW-0472">Membrane</keyword>
<proteinExistence type="predicted"/>
<dbReference type="Proteomes" id="UP000231466">
    <property type="component" value="Unassembled WGS sequence"/>
</dbReference>
<organism evidence="2 3">
    <name type="scientific">Candidatus Colwellbacteria bacterium CG10_big_fil_rev_8_21_14_0_10_42_22</name>
    <dbReference type="NCBI Taxonomy" id="1974540"/>
    <lineage>
        <taxon>Bacteria</taxon>
        <taxon>Candidatus Colwelliibacteriota</taxon>
    </lineage>
</organism>